<proteinExistence type="predicted"/>
<reference evidence="1 2" key="1">
    <citation type="submission" date="2021-05" db="EMBL/GenBank/DDBJ databases">
        <title>A Polyphasic approach of four new species of the genus Ohtaekwangia: Ohtaekwangia histidinii sp. nov., Ohtaekwangia cretensis sp. nov., Ohtaekwangia indiensis sp. nov., Ohtaekwangia reichenbachii sp. nov. from diverse environment.</title>
        <authorList>
            <person name="Octaviana S."/>
        </authorList>
    </citation>
    <scope>NUCLEOTIDE SEQUENCE [LARGE SCALE GENOMIC DNA]</scope>
    <source>
        <strain evidence="1 2">PWU4</strain>
    </source>
</reference>
<dbReference type="InterPro" id="IPR025293">
    <property type="entry name" value="YfiR/HmsC-like"/>
</dbReference>
<evidence type="ECO:0000313" key="1">
    <source>
        <dbReference type="EMBL" id="MBT1695365.1"/>
    </source>
</evidence>
<dbReference type="RefSeq" id="WP_254158952.1">
    <property type="nucleotide sequence ID" value="NZ_JAHESF010000001.1"/>
</dbReference>
<dbReference type="AlphaFoldDB" id="A0AAP2GM92"/>
<dbReference type="EMBL" id="JAHESF010000001">
    <property type="protein sequence ID" value="MBT1695365.1"/>
    <property type="molecule type" value="Genomic_DNA"/>
</dbReference>
<organism evidence="1 2">
    <name type="scientific">Chryseosolibacter histidini</name>
    <dbReference type="NCBI Taxonomy" id="2782349"/>
    <lineage>
        <taxon>Bacteria</taxon>
        <taxon>Pseudomonadati</taxon>
        <taxon>Bacteroidota</taxon>
        <taxon>Cytophagia</taxon>
        <taxon>Cytophagales</taxon>
        <taxon>Chryseotaleaceae</taxon>
        <taxon>Chryseosolibacter</taxon>
    </lineage>
</organism>
<dbReference type="Proteomes" id="UP001319200">
    <property type="component" value="Unassembled WGS sequence"/>
</dbReference>
<name>A0AAP2GM92_9BACT</name>
<protein>
    <submittedName>
        <fullName evidence="1">DUF4154 domain-containing protein</fullName>
    </submittedName>
</protein>
<evidence type="ECO:0000313" key="2">
    <source>
        <dbReference type="Proteomes" id="UP001319200"/>
    </source>
</evidence>
<gene>
    <name evidence="1" type="ORF">KK083_00665</name>
</gene>
<accession>A0AAP2GM92</accession>
<sequence length="192" mass="21198">MKIFSISRIAGTSIAGRFMLSAAMVLVVTGMRPPLQSPESRATQVKAVFLYNFTQFIGWPSSSFDDAQSPFVIGVLGQNTFGTYLSEVVENEKVNDRPITIKYFSSITPEVGECEILFIDKSFPAMKQVIQSTHGKPVLTVSDHEHFTKQAGILRFYIEGGKLRIEINQEATAGSGLEVSSKLLRIATLYKP</sequence>
<dbReference type="Pfam" id="PF13689">
    <property type="entry name" value="DUF4154"/>
    <property type="match status" value="1"/>
</dbReference>
<keyword evidence="2" id="KW-1185">Reference proteome</keyword>
<comment type="caution">
    <text evidence="1">The sequence shown here is derived from an EMBL/GenBank/DDBJ whole genome shotgun (WGS) entry which is preliminary data.</text>
</comment>